<evidence type="ECO:0000256" key="7">
    <source>
        <dbReference type="ARBA" id="ARBA00022840"/>
    </source>
</evidence>
<comment type="similarity">
    <text evidence="4 18">In the C-terminal section; belongs to the NnrD/CARKD family.</text>
</comment>
<keyword evidence="21" id="KW-0808">Transferase</keyword>
<dbReference type="Pfam" id="PF03853">
    <property type="entry name" value="YjeF_N"/>
    <property type="match status" value="1"/>
</dbReference>
<gene>
    <name evidence="17" type="primary">nnrD</name>
    <name evidence="21" type="ORF">FAD_0060</name>
    <name evidence="22" type="ORF">HLB00_07405</name>
</gene>
<evidence type="ECO:0000259" key="19">
    <source>
        <dbReference type="PROSITE" id="PS51383"/>
    </source>
</evidence>
<dbReference type="PROSITE" id="PS51385">
    <property type="entry name" value="YJEF_N"/>
    <property type="match status" value="1"/>
</dbReference>
<dbReference type="InterPro" id="IPR030677">
    <property type="entry name" value="Nnr"/>
</dbReference>
<keyword evidence="7 17" id="KW-0067">ATP-binding</keyword>
<reference evidence="22 24" key="2">
    <citation type="submission" date="2020-05" db="EMBL/GenBank/DDBJ databases">
        <authorList>
            <person name="Zhang R."/>
        </authorList>
    </citation>
    <scope>NUCLEOTIDE SEQUENCE [LARGE SCALE GENOMIC DNA]</scope>
    <source>
        <strain evidence="22 24">DSM 28986</strain>
    </source>
</reference>
<dbReference type="STRING" id="74969.FAD_0060"/>
<dbReference type="GO" id="GO:0052856">
    <property type="term" value="F:NAD(P)HX epimerase activity"/>
    <property type="evidence" value="ECO:0007669"/>
    <property type="project" value="UniProtKB-EC"/>
</dbReference>
<keyword evidence="10 17" id="KW-0520">NAD</keyword>
<dbReference type="InterPro" id="IPR004443">
    <property type="entry name" value="YjeF_N_dom"/>
</dbReference>
<dbReference type="Proteomes" id="UP000546917">
    <property type="component" value="Unassembled WGS sequence"/>
</dbReference>
<dbReference type="SUPFAM" id="SSF53613">
    <property type="entry name" value="Ribokinase-like"/>
    <property type="match status" value="1"/>
</dbReference>
<keyword evidence="6 17" id="KW-0547">Nucleotide-binding</keyword>
<dbReference type="PANTHER" id="PTHR12592">
    <property type="entry name" value="ATP-DEPENDENT (S)-NAD(P)H-HYDRATE DEHYDRATASE FAMILY MEMBER"/>
    <property type="match status" value="1"/>
</dbReference>
<dbReference type="InterPro" id="IPR000631">
    <property type="entry name" value="CARKD"/>
</dbReference>
<dbReference type="GO" id="GO:0052855">
    <property type="term" value="F:ADP-dependent NAD(P)H-hydrate dehydratase activity"/>
    <property type="evidence" value="ECO:0007669"/>
    <property type="project" value="UniProtKB-UniRule"/>
</dbReference>
<comment type="catalytic activity">
    <reaction evidence="2 18">
        <text>(6R)-NADPHX = (6S)-NADPHX</text>
        <dbReference type="Rhea" id="RHEA:32227"/>
        <dbReference type="ChEBI" id="CHEBI:64076"/>
        <dbReference type="ChEBI" id="CHEBI:64077"/>
        <dbReference type="EC" id="5.1.99.6"/>
    </reaction>
</comment>
<dbReference type="NCBIfam" id="TIGR00197">
    <property type="entry name" value="yjeF_nterm"/>
    <property type="match status" value="1"/>
</dbReference>
<evidence type="ECO:0000313" key="21">
    <source>
        <dbReference type="EMBL" id="ARD83993.1"/>
    </source>
</evidence>
<keyword evidence="8 17" id="KW-0521">NADP</keyword>
<dbReference type="Gene3D" id="3.40.50.10260">
    <property type="entry name" value="YjeF N-terminal domain"/>
    <property type="match status" value="1"/>
</dbReference>
<dbReference type="GO" id="GO:0016301">
    <property type="term" value="F:kinase activity"/>
    <property type="evidence" value="ECO:0007669"/>
    <property type="project" value="UniProtKB-KW"/>
</dbReference>
<keyword evidence="5 18" id="KW-0479">Metal-binding</keyword>
<evidence type="ECO:0000256" key="9">
    <source>
        <dbReference type="ARBA" id="ARBA00022958"/>
    </source>
</evidence>
<feature type="binding site" evidence="17">
    <location>
        <position position="291"/>
    </location>
    <ligand>
        <name>(6S)-NADPHX</name>
        <dbReference type="ChEBI" id="CHEBI:64076"/>
    </ligand>
</feature>
<accession>A0A1V0N1J6</accession>
<feature type="binding site" evidence="17">
    <location>
        <position position="398"/>
    </location>
    <ligand>
        <name>(6S)-NADPHX</name>
        <dbReference type="ChEBI" id="CHEBI:64076"/>
    </ligand>
</feature>
<keyword evidence="23" id="KW-1185">Reference proteome</keyword>
<comment type="catalytic activity">
    <reaction evidence="1 18">
        <text>(6R)-NADHX = (6S)-NADHX</text>
        <dbReference type="Rhea" id="RHEA:32215"/>
        <dbReference type="ChEBI" id="CHEBI:64074"/>
        <dbReference type="ChEBI" id="CHEBI:64075"/>
        <dbReference type="EC" id="5.1.99.6"/>
    </reaction>
</comment>
<comment type="similarity">
    <text evidence="17">Belongs to the NnrD/CARKD family.</text>
</comment>
<evidence type="ECO:0000256" key="4">
    <source>
        <dbReference type="ARBA" id="ARBA00009524"/>
    </source>
</evidence>
<feature type="binding site" evidence="17">
    <location>
        <position position="232"/>
    </location>
    <ligand>
        <name>(6S)-NADPHX</name>
        <dbReference type="ChEBI" id="CHEBI:64076"/>
    </ligand>
</feature>
<keyword evidence="12 17" id="KW-0456">Lyase</keyword>
<evidence type="ECO:0000256" key="12">
    <source>
        <dbReference type="ARBA" id="ARBA00023239"/>
    </source>
</evidence>
<dbReference type="EMBL" id="CP015363">
    <property type="protein sequence ID" value="ARD83993.1"/>
    <property type="molecule type" value="Genomic_DNA"/>
</dbReference>
<evidence type="ECO:0000256" key="13">
    <source>
        <dbReference type="ARBA" id="ARBA00023268"/>
    </source>
</evidence>
<evidence type="ECO:0000313" key="24">
    <source>
        <dbReference type="Proteomes" id="UP000546917"/>
    </source>
</evidence>
<feature type="binding site" evidence="17">
    <location>
        <position position="338"/>
    </location>
    <ligand>
        <name>(6S)-NADPHX</name>
        <dbReference type="ChEBI" id="CHEBI:64076"/>
    </ligand>
</feature>
<dbReference type="EMBL" id="JABGBP010000270">
    <property type="protein sequence ID" value="NOL60653.1"/>
    <property type="molecule type" value="Genomic_DNA"/>
</dbReference>
<dbReference type="InterPro" id="IPR036652">
    <property type="entry name" value="YjeF_N_dom_sf"/>
</dbReference>
<dbReference type="Proteomes" id="UP000192050">
    <property type="component" value="Chromosome"/>
</dbReference>
<dbReference type="SUPFAM" id="SSF64153">
    <property type="entry name" value="YjeF N-terminal domain-like"/>
    <property type="match status" value="1"/>
</dbReference>
<feature type="binding site" evidence="17">
    <location>
        <position position="397"/>
    </location>
    <ligand>
        <name>AMP</name>
        <dbReference type="ChEBI" id="CHEBI:456215"/>
    </ligand>
</feature>
<feature type="domain" description="YjeF C-terminal" evidence="19">
    <location>
        <begin position="198"/>
        <end position="456"/>
    </location>
</feature>
<comment type="function">
    <text evidence="17">Catalyzes the dehydration of the S-form of NAD(P)HX at the expense of ADP, which is converted to AMP. Together with NAD(P)HX epimerase, which catalyzes the epimerization of the S- and R-forms, the enzyme allows the repair of both epimers of NAD(P)HX, a damaged form of NAD(P)H that is a result of enzymatic or heat-dependent hydration.</text>
</comment>
<reference evidence="21 23" key="1">
    <citation type="submission" date="2011-10" db="EMBL/GenBank/DDBJ databases">
        <title>Metabolic and evolutionary patterns in the extreme acidophile Ferroplasma acidiphilum.</title>
        <authorList>
            <person name="Golyshina O.V."/>
            <person name="Kozyavkin S.A."/>
            <person name="Tatusov R.L."/>
            <person name="Slesarev A.I."/>
            <person name="Golyshin P.N."/>
        </authorList>
    </citation>
    <scope>NUCLEOTIDE SEQUENCE [LARGE SCALE GENOMIC DNA]</scope>
    <source>
        <strain evidence="21">Berkeley</strain>
        <strain evidence="23">Y</strain>
    </source>
</reference>
<keyword evidence="9 18" id="KW-0630">Potassium</keyword>
<keyword evidence="21" id="KW-0418">Kinase</keyword>
<evidence type="ECO:0000256" key="10">
    <source>
        <dbReference type="ARBA" id="ARBA00023027"/>
    </source>
</evidence>
<evidence type="ECO:0000256" key="18">
    <source>
        <dbReference type="PIRNR" id="PIRNR017184"/>
    </source>
</evidence>
<dbReference type="GO" id="GO:0046496">
    <property type="term" value="P:nicotinamide nucleotide metabolic process"/>
    <property type="evidence" value="ECO:0007669"/>
    <property type="project" value="UniProtKB-UniRule"/>
</dbReference>
<dbReference type="InterPro" id="IPR017953">
    <property type="entry name" value="Carbohydrate_kinase_pred_CS"/>
</dbReference>
<dbReference type="CDD" id="cd01171">
    <property type="entry name" value="YXKO-related"/>
    <property type="match status" value="1"/>
</dbReference>
<dbReference type="HAMAP" id="MF_01965">
    <property type="entry name" value="NADHX_dehydratase"/>
    <property type="match status" value="1"/>
</dbReference>
<evidence type="ECO:0000256" key="16">
    <source>
        <dbReference type="ARBA" id="ARBA00049209"/>
    </source>
</evidence>
<evidence type="ECO:0000256" key="15">
    <source>
        <dbReference type="ARBA" id="ARBA00048238"/>
    </source>
</evidence>
<name>A0A1V0N1J6_9ARCH</name>
<keyword evidence="13" id="KW-0511">Multifunctional enzyme</keyword>
<comment type="cofactor">
    <cofactor evidence="18">
        <name>K(+)</name>
        <dbReference type="ChEBI" id="CHEBI:29103"/>
    </cofactor>
    <text evidence="18">Binds 1 potassium ion per subunit.</text>
</comment>
<comment type="catalytic activity">
    <reaction evidence="16 17 18">
        <text>(6S)-NADPHX + ADP = AMP + phosphate + NADPH + H(+)</text>
        <dbReference type="Rhea" id="RHEA:32235"/>
        <dbReference type="ChEBI" id="CHEBI:15378"/>
        <dbReference type="ChEBI" id="CHEBI:43474"/>
        <dbReference type="ChEBI" id="CHEBI:57783"/>
        <dbReference type="ChEBI" id="CHEBI:64076"/>
        <dbReference type="ChEBI" id="CHEBI:456215"/>
        <dbReference type="ChEBI" id="CHEBI:456216"/>
        <dbReference type="EC" id="4.2.1.136"/>
    </reaction>
</comment>
<evidence type="ECO:0000259" key="20">
    <source>
        <dbReference type="PROSITE" id="PS51385"/>
    </source>
</evidence>
<dbReference type="GO" id="GO:0005524">
    <property type="term" value="F:ATP binding"/>
    <property type="evidence" value="ECO:0007669"/>
    <property type="project" value="UniProtKB-UniRule"/>
</dbReference>
<evidence type="ECO:0000256" key="5">
    <source>
        <dbReference type="ARBA" id="ARBA00022723"/>
    </source>
</evidence>
<dbReference type="NCBIfam" id="TIGR00196">
    <property type="entry name" value="yjeF_cterm"/>
    <property type="match status" value="1"/>
</dbReference>
<protein>
    <recommendedName>
        <fullName evidence="17">ADP-dependent (S)-NAD(P)H-hydrate dehydratase</fullName>
        <ecNumber evidence="17">4.2.1.136</ecNumber>
    </recommendedName>
    <alternativeName>
        <fullName evidence="17">ADP-dependent NAD(P)HX dehydratase</fullName>
    </alternativeName>
</protein>
<dbReference type="Pfam" id="PF01256">
    <property type="entry name" value="Carb_kinase"/>
    <property type="match status" value="1"/>
</dbReference>
<dbReference type="GO" id="GO:0046872">
    <property type="term" value="F:metal ion binding"/>
    <property type="evidence" value="ECO:0007669"/>
    <property type="project" value="UniProtKB-UniRule"/>
</dbReference>
<comment type="caution">
    <text evidence="17">Lacks conserved residue(s) required for the propagation of feature annotation.</text>
</comment>
<evidence type="ECO:0000256" key="3">
    <source>
        <dbReference type="ARBA" id="ARBA00006001"/>
    </source>
</evidence>
<evidence type="ECO:0000256" key="11">
    <source>
        <dbReference type="ARBA" id="ARBA00023235"/>
    </source>
</evidence>
<comment type="function">
    <text evidence="14 18">Bifunctional enzyme that catalyzes the epimerization of the S- and R-forms of NAD(P)HX and the dehydration of the S-form of NAD(P)HX at the expense of ADP, which is converted to AMP. This allows the repair of both epimers of NAD(P)HX, a damaged form of NAD(P)H that is a result of enzymatic or heat-dependent hydration.</text>
</comment>
<dbReference type="PIRSF" id="PIRSF017184">
    <property type="entry name" value="Nnr"/>
    <property type="match status" value="1"/>
</dbReference>
<evidence type="ECO:0000256" key="2">
    <source>
        <dbReference type="ARBA" id="ARBA00000909"/>
    </source>
</evidence>
<dbReference type="Gene3D" id="3.40.1190.20">
    <property type="match status" value="1"/>
</dbReference>
<evidence type="ECO:0000256" key="6">
    <source>
        <dbReference type="ARBA" id="ARBA00022741"/>
    </source>
</evidence>
<proteinExistence type="inferred from homology"/>
<evidence type="ECO:0000313" key="23">
    <source>
        <dbReference type="Proteomes" id="UP000192050"/>
    </source>
</evidence>
<keyword evidence="11 18" id="KW-0413">Isomerase</keyword>
<dbReference type="KEGG" id="fai:FAD_0060"/>
<dbReference type="PROSITE" id="PS51383">
    <property type="entry name" value="YJEF_C_3"/>
    <property type="match status" value="1"/>
</dbReference>
<comment type="similarity">
    <text evidence="3 18">In the N-terminal section; belongs to the NnrE/AIBP family.</text>
</comment>
<dbReference type="EC" id="4.2.1.136" evidence="17"/>
<dbReference type="GO" id="GO:0047453">
    <property type="term" value="F:ATP-dependent NAD(P)H-hydrate dehydratase activity"/>
    <property type="evidence" value="ECO:0007669"/>
    <property type="project" value="TreeGrafter"/>
</dbReference>
<evidence type="ECO:0000256" key="8">
    <source>
        <dbReference type="ARBA" id="ARBA00022857"/>
    </source>
</evidence>
<dbReference type="GeneID" id="84218550"/>
<dbReference type="PROSITE" id="PS01050">
    <property type="entry name" value="YJEF_C_2"/>
    <property type="match status" value="1"/>
</dbReference>
<dbReference type="InterPro" id="IPR029056">
    <property type="entry name" value="Ribokinase-like"/>
</dbReference>
<comment type="catalytic activity">
    <reaction evidence="15 17 18">
        <text>(6S)-NADHX + ADP = AMP + phosphate + NADH + H(+)</text>
        <dbReference type="Rhea" id="RHEA:32223"/>
        <dbReference type="ChEBI" id="CHEBI:15378"/>
        <dbReference type="ChEBI" id="CHEBI:43474"/>
        <dbReference type="ChEBI" id="CHEBI:57945"/>
        <dbReference type="ChEBI" id="CHEBI:64074"/>
        <dbReference type="ChEBI" id="CHEBI:456215"/>
        <dbReference type="ChEBI" id="CHEBI:456216"/>
        <dbReference type="EC" id="4.2.1.136"/>
    </reaction>
</comment>
<evidence type="ECO:0000256" key="17">
    <source>
        <dbReference type="HAMAP-Rule" id="MF_01965"/>
    </source>
</evidence>
<organism evidence="21 23">
    <name type="scientific">Ferroplasma acidiphilum</name>
    <dbReference type="NCBI Taxonomy" id="74969"/>
    <lineage>
        <taxon>Archaea</taxon>
        <taxon>Methanobacteriati</taxon>
        <taxon>Thermoplasmatota</taxon>
        <taxon>Thermoplasmata</taxon>
        <taxon>Thermoplasmatales</taxon>
        <taxon>Ferroplasmaceae</taxon>
        <taxon>Ferroplasma</taxon>
    </lineage>
</organism>
<comment type="cofactor">
    <cofactor evidence="17">
        <name>Mg(2+)</name>
        <dbReference type="ChEBI" id="CHEBI:18420"/>
    </cofactor>
</comment>
<evidence type="ECO:0000256" key="14">
    <source>
        <dbReference type="ARBA" id="ARBA00025153"/>
    </source>
</evidence>
<dbReference type="RefSeq" id="WP_081141274.1">
    <property type="nucleotide sequence ID" value="NZ_CP015363.1"/>
</dbReference>
<dbReference type="AlphaFoldDB" id="A0A1V0N1J6"/>
<feature type="domain" description="YjeF N-terminal" evidence="20">
    <location>
        <begin position="6"/>
        <end position="196"/>
    </location>
</feature>
<dbReference type="GO" id="GO:0110051">
    <property type="term" value="P:metabolite repair"/>
    <property type="evidence" value="ECO:0007669"/>
    <property type="project" value="TreeGrafter"/>
</dbReference>
<evidence type="ECO:0000313" key="22">
    <source>
        <dbReference type="EMBL" id="NOL60653.1"/>
    </source>
</evidence>
<comment type="subunit">
    <text evidence="17">Homotetramer.</text>
</comment>
<sequence length="457" mass="49523">MDYLDEKSMDINYASTYGNTYKLMKQAGKSISDFVERTIQPGKSIAIICGTGNNAGDGICCGEYLLEKYNVSVLLIKDVKGLKTQETRRAINDYNGAYYPLSSLDEVISRSDIIIDAIFGVGINGDPRKPYSEVIQNINNSGKTIISVDVPSGFPTNIQVKPDYTVTFTDIKSGMNSENSGKIIVSDIGIPEQIKSTVGPGDMVYMPISPSESHKGMNGIVGILAGWEFPGAAVMSSLSAYNVGPDLVKVFTNEVNRPIIMSYNPGIMFYPVNGKNFPDITGLNSMLIGPGMGRSKEAEDLIKYAIKNYNGQLILDADALKLITPPEVKGRNAIITPHSMEFKAFTGLEPTEENAVETAKKYGLIILLKGSKDIITDGVNIRYSYGGNSRMTMGGTGDVLAGIVAGIASRKVSPLRSASLGSFINKKCGDIAFEKFGSYYGIMDMIDNIKIIMHNKF</sequence>
<dbReference type="PANTHER" id="PTHR12592:SF0">
    <property type="entry name" value="ATP-DEPENDENT (S)-NAD(P)H-HYDRATE DEHYDRATASE"/>
    <property type="match status" value="1"/>
</dbReference>
<evidence type="ECO:0000256" key="1">
    <source>
        <dbReference type="ARBA" id="ARBA00000013"/>
    </source>
</evidence>
<dbReference type="OrthoDB" id="15148at2157"/>